<evidence type="ECO:0000313" key="1">
    <source>
        <dbReference type="EMBL" id="GGN10403.1"/>
    </source>
</evidence>
<organism evidence="1 2">
    <name type="scientific">Streptomyces fuscichromogenes</name>
    <dbReference type="NCBI Taxonomy" id="1324013"/>
    <lineage>
        <taxon>Bacteria</taxon>
        <taxon>Bacillati</taxon>
        <taxon>Actinomycetota</taxon>
        <taxon>Actinomycetes</taxon>
        <taxon>Kitasatosporales</taxon>
        <taxon>Streptomycetaceae</taxon>
        <taxon>Streptomyces</taxon>
    </lineage>
</organism>
<dbReference type="EMBL" id="BMML01000007">
    <property type="protein sequence ID" value="GGN10403.1"/>
    <property type="molecule type" value="Genomic_DNA"/>
</dbReference>
<reference evidence="1" key="2">
    <citation type="submission" date="2020-09" db="EMBL/GenBank/DDBJ databases">
        <authorList>
            <person name="Sun Q."/>
            <person name="Zhou Y."/>
        </authorList>
    </citation>
    <scope>NUCLEOTIDE SEQUENCE</scope>
    <source>
        <strain evidence="1">CGMCC 4.7110</strain>
    </source>
</reference>
<keyword evidence="2" id="KW-1185">Reference proteome</keyword>
<accession>A0A918CS04</accession>
<proteinExistence type="predicted"/>
<evidence type="ECO:0000313" key="2">
    <source>
        <dbReference type="Proteomes" id="UP000653411"/>
    </source>
</evidence>
<dbReference type="AlphaFoldDB" id="A0A918CS04"/>
<evidence type="ECO:0008006" key="3">
    <source>
        <dbReference type="Google" id="ProtNLM"/>
    </source>
</evidence>
<dbReference type="Proteomes" id="UP000653411">
    <property type="component" value="Unassembled WGS sequence"/>
</dbReference>
<dbReference type="RefSeq" id="WP_189263938.1">
    <property type="nucleotide sequence ID" value="NZ_BMML01000007.1"/>
</dbReference>
<name>A0A918CS04_9ACTN</name>
<protein>
    <recommendedName>
        <fullName evidence="3">Membrane transport protein MMPL domain-containing protein</fullName>
    </recommendedName>
</protein>
<comment type="caution">
    <text evidence="1">The sequence shown here is derived from an EMBL/GenBank/DDBJ whole genome shotgun (WGS) entry which is preliminary data.</text>
</comment>
<reference evidence="1" key="1">
    <citation type="journal article" date="2014" name="Int. J. Syst. Evol. Microbiol.">
        <title>Complete genome sequence of Corynebacterium casei LMG S-19264T (=DSM 44701T), isolated from a smear-ripened cheese.</title>
        <authorList>
            <consortium name="US DOE Joint Genome Institute (JGI-PGF)"/>
            <person name="Walter F."/>
            <person name="Albersmeier A."/>
            <person name="Kalinowski J."/>
            <person name="Ruckert C."/>
        </authorList>
    </citation>
    <scope>NUCLEOTIDE SEQUENCE</scope>
    <source>
        <strain evidence="1">CGMCC 4.7110</strain>
    </source>
</reference>
<sequence length="53" mass="5865">MPALMPGLAVGIDYALFIVNRERRLIGIARPGRRGRGIRVRDSRSSAVCVKSR</sequence>
<gene>
    <name evidence="1" type="ORF">GCM10011578_036140</name>
</gene>